<dbReference type="InterPro" id="IPR000668">
    <property type="entry name" value="Peptidase_C1A_C"/>
</dbReference>
<comment type="similarity">
    <text evidence="1">Belongs to the peptidase C1 family.</text>
</comment>
<sequence>MNFSIVFAGLCLVAATSGSSYDVYPTDEESVFDLFNKFKFDFSKTYHSFQEEKVRFFNFRENVHRINAKNEIHAGITTFKINQFADMSQTEFRNRILMTSTVSPDFEEMQSHQAEISPDLEELVAPQHFDFTGTGAVTSVKNQGDAGTCWAFATVGNLEGQYFMKTKENATSLSPEQLSDCSSFYDKKMKHPTCGPNGGWPNAAYQYVKQAGGINTEEDYPYCVGKNPRCKPCAPPNYNATVCYTSWPYGPGTCKKSESCSAKIKPEKFVPAIKVKDYQYVPKDEGVIAKLLIKNGPLSIVFDASDIMSYSGGVLKPHYCTPGQFTHCVLLVGYGHDKKSGLDYWKIKNSWGETWGEDGYFKMQRGVGACGVNLMVSSAILE</sequence>
<feature type="chain" id="PRO_5046020073" evidence="7">
    <location>
        <begin position="19"/>
        <end position="382"/>
    </location>
</feature>
<keyword evidence="10" id="KW-1185">Reference proteome</keyword>
<dbReference type="Gene3D" id="3.90.70.10">
    <property type="entry name" value="Cysteine proteinases"/>
    <property type="match status" value="1"/>
</dbReference>
<gene>
    <name evidence="11" type="primary">LOC101857519</name>
</gene>
<dbReference type="RefSeq" id="XP_012944222.1">
    <property type="nucleotide sequence ID" value="XM_013088768.2"/>
</dbReference>
<organism evidence="10 11">
    <name type="scientific">Aplysia californica</name>
    <name type="common">California sea hare</name>
    <dbReference type="NCBI Taxonomy" id="6500"/>
    <lineage>
        <taxon>Eukaryota</taxon>
        <taxon>Metazoa</taxon>
        <taxon>Spiralia</taxon>
        <taxon>Lophotrochozoa</taxon>
        <taxon>Mollusca</taxon>
        <taxon>Gastropoda</taxon>
        <taxon>Heterobranchia</taxon>
        <taxon>Euthyneura</taxon>
        <taxon>Tectipleura</taxon>
        <taxon>Aplysiida</taxon>
        <taxon>Aplysioidea</taxon>
        <taxon>Aplysiidae</taxon>
        <taxon>Aplysia</taxon>
    </lineage>
</organism>
<evidence type="ECO:0000256" key="1">
    <source>
        <dbReference type="ARBA" id="ARBA00008455"/>
    </source>
</evidence>
<evidence type="ECO:0000256" key="3">
    <source>
        <dbReference type="ARBA" id="ARBA00022801"/>
    </source>
</evidence>
<dbReference type="InterPro" id="IPR013201">
    <property type="entry name" value="Prot_inhib_I29"/>
</dbReference>
<evidence type="ECO:0000256" key="4">
    <source>
        <dbReference type="ARBA" id="ARBA00022807"/>
    </source>
</evidence>
<keyword evidence="5" id="KW-0865">Zymogen</keyword>
<evidence type="ECO:0000259" key="8">
    <source>
        <dbReference type="SMART" id="SM00645"/>
    </source>
</evidence>
<evidence type="ECO:0000313" key="11">
    <source>
        <dbReference type="RefSeq" id="XP_012944222.1"/>
    </source>
</evidence>
<evidence type="ECO:0000313" key="10">
    <source>
        <dbReference type="Proteomes" id="UP000694888"/>
    </source>
</evidence>
<dbReference type="Proteomes" id="UP000694888">
    <property type="component" value="Unplaced"/>
</dbReference>
<evidence type="ECO:0000256" key="7">
    <source>
        <dbReference type="SAM" id="SignalP"/>
    </source>
</evidence>
<evidence type="ECO:0000256" key="5">
    <source>
        <dbReference type="ARBA" id="ARBA00023145"/>
    </source>
</evidence>
<dbReference type="PANTHER" id="PTHR12411">
    <property type="entry name" value="CYSTEINE PROTEASE FAMILY C1-RELATED"/>
    <property type="match status" value="1"/>
</dbReference>
<keyword evidence="2" id="KW-0645">Protease</keyword>
<keyword evidence="4" id="KW-0788">Thiol protease</keyword>
<evidence type="ECO:0000256" key="2">
    <source>
        <dbReference type="ARBA" id="ARBA00022670"/>
    </source>
</evidence>
<feature type="signal peptide" evidence="7">
    <location>
        <begin position="1"/>
        <end position="18"/>
    </location>
</feature>
<dbReference type="InterPro" id="IPR039417">
    <property type="entry name" value="Peptidase_C1A_papain-like"/>
</dbReference>
<proteinExistence type="inferred from homology"/>
<dbReference type="GeneID" id="101857519"/>
<keyword evidence="6" id="KW-1015">Disulfide bond</keyword>
<keyword evidence="7" id="KW-0732">Signal</keyword>
<name>A0ABM1AAY0_APLCA</name>
<dbReference type="Pfam" id="PF00112">
    <property type="entry name" value="Peptidase_C1"/>
    <property type="match status" value="1"/>
</dbReference>
<dbReference type="InterPro" id="IPR038765">
    <property type="entry name" value="Papain-like_cys_pep_sf"/>
</dbReference>
<dbReference type="SMART" id="SM00848">
    <property type="entry name" value="Inhibitor_I29"/>
    <property type="match status" value="1"/>
</dbReference>
<protein>
    <submittedName>
        <fullName evidence="11">Cathepsin L1</fullName>
    </submittedName>
</protein>
<evidence type="ECO:0000259" key="9">
    <source>
        <dbReference type="SMART" id="SM00848"/>
    </source>
</evidence>
<dbReference type="PRINTS" id="PR00705">
    <property type="entry name" value="PAPAIN"/>
</dbReference>
<dbReference type="PROSITE" id="PS00139">
    <property type="entry name" value="THIOL_PROTEASE_CYS"/>
    <property type="match status" value="1"/>
</dbReference>
<dbReference type="InterPro" id="IPR013128">
    <property type="entry name" value="Peptidase_C1A"/>
</dbReference>
<feature type="domain" description="Peptidase C1A papain C-terminal" evidence="8">
    <location>
        <begin position="125"/>
        <end position="380"/>
    </location>
</feature>
<accession>A0ABM1AAY0</accession>
<evidence type="ECO:0000256" key="6">
    <source>
        <dbReference type="ARBA" id="ARBA00023157"/>
    </source>
</evidence>
<dbReference type="InterPro" id="IPR000169">
    <property type="entry name" value="Pept_cys_AS"/>
</dbReference>
<dbReference type="Pfam" id="PF08246">
    <property type="entry name" value="Inhibitor_I29"/>
    <property type="match status" value="1"/>
</dbReference>
<dbReference type="CDD" id="cd02248">
    <property type="entry name" value="Peptidase_C1A"/>
    <property type="match status" value="1"/>
</dbReference>
<feature type="domain" description="Cathepsin propeptide inhibitor" evidence="9">
    <location>
        <begin position="35"/>
        <end position="92"/>
    </location>
</feature>
<dbReference type="SMART" id="SM00645">
    <property type="entry name" value="Pept_C1"/>
    <property type="match status" value="1"/>
</dbReference>
<dbReference type="SUPFAM" id="SSF54001">
    <property type="entry name" value="Cysteine proteinases"/>
    <property type="match status" value="1"/>
</dbReference>
<keyword evidence="3" id="KW-0378">Hydrolase</keyword>
<reference evidence="11" key="1">
    <citation type="submission" date="2025-08" db="UniProtKB">
        <authorList>
            <consortium name="RefSeq"/>
        </authorList>
    </citation>
    <scope>IDENTIFICATION</scope>
</reference>